<organism evidence="1 2">
    <name type="scientific">Methylocystis rosea</name>
    <dbReference type="NCBI Taxonomy" id="173366"/>
    <lineage>
        <taxon>Bacteria</taxon>
        <taxon>Pseudomonadati</taxon>
        <taxon>Pseudomonadota</taxon>
        <taxon>Alphaproteobacteria</taxon>
        <taxon>Hyphomicrobiales</taxon>
        <taxon>Methylocystaceae</taxon>
        <taxon>Methylocystis</taxon>
    </lineage>
</organism>
<dbReference type="EMBL" id="CP034086">
    <property type="protein sequence ID" value="AZG75989.1"/>
    <property type="molecule type" value="Genomic_DNA"/>
</dbReference>
<accession>A0A3G8M1Z6</accession>
<proteinExistence type="predicted"/>
<reference evidence="1 2" key="1">
    <citation type="submission" date="2018-11" db="EMBL/GenBank/DDBJ databases">
        <title>Genome squencing of methanotrophic bacteria isolated from alkaline groundwater in Korea.</title>
        <authorList>
            <person name="Nguyen L.N."/>
        </authorList>
    </citation>
    <scope>NUCLEOTIDE SEQUENCE [LARGE SCALE GENOMIC DNA]</scope>
    <source>
        <strain evidence="1 2">GW6</strain>
    </source>
</reference>
<protein>
    <submittedName>
        <fullName evidence="1">Uncharacterized protein</fullName>
    </submittedName>
</protein>
<dbReference type="KEGG" id="mros:EHO51_04155"/>
<sequence length="137" mass="15422">MIATSSGLFELAAGLRQRADAVEELARQFHVFERNAAIVSALCLYPGKPSRCAKALASDLKSYAGNQWLRDRRHESLPALASDKHRAWFRILRSRSGEPIGWRQILNIADFCNGQPLKLQNALCDSEHDRSEMHGDF</sequence>
<evidence type="ECO:0000313" key="2">
    <source>
        <dbReference type="Proteomes" id="UP000273982"/>
    </source>
</evidence>
<gene>
    <name evidence="1" type="ORF">EHO51_04155</name>
</gene>
<dbReference type="AlphaFoldDB" id="A0A3G8M1Z6"/>
<evidence type="ECO:0000313" key="1">
    <source>
        <dbReference type="EMBL" id="AZG75989.1"/>
    </source>
</evidence>
<name>A0A3G8M1Z6_9HYPH</name>
<dbReference type="RefSeq" id="WP_124737829.1">
    <property type="nucleotide sequence ID" value="NZ_CP034086.1"/>
</dbReference>
<dbReference type="Proteomes" id="UP000273982">
    <property type="component" value="Chromosome"/>
</dbReference>